<sequence>MDAQPDASRAAWQFSNPDGEASRADNDMQNGHSVNGAQANGVSGSSDHSGVDGKVEADSERGDWPLSASWGHQKPHKMRDTPHVVNEGQLAYELLLALQGIVPAILRLDSGQFQTESLSQASLLNLLRPSIQSGVLRANLDTHLSKMTFQAMSGPAPDPCLQAFAAAAIEILREQSVALQSVAESVRLRRKADLQNSIRGVTPGSLRHHLACVGVTAAADDDLTVLEVTVHTRTLQAQLRALATVCGLNSPGARFSGAELLDHLHANLEAADDAAAPLLRRLLLAAYRPYAEQLEGWLFRPATCLPRSSAFCAQLPAHFASLLPKTASAQAVPCSVPAFLQAWQGQIVAAQDTAILEREAFISSQLAEAAAAAKREGVTQSRHAGFSPEGARNSKFAAHEPAFLGTMRVLTAASPSRPQQCTVLPPASSPASTDSMASISRSSSSAASVCRSDSSEASSADSSPGEPVHSLKARMGALPDLGAPQPSALEMTSANGVSMNGHGPRLPKPWMLGRQNGAPSRAAITGPACDSECDSDDEEETVPLGAAVEACIVRRVLSQYACTGSACIRCLEHLGLGEALAALERYAFMGAGDWAAALVQQLADASISVEVPGPHDLHRMLDATVLASSAADDPCSAALSLRPGRSHSALITQRRHSAVLGLQLGMDVRWPLSIVISQGVIAQYNEVFGVLLELRMMSLQLQRLWLESVHRHGLDDRAWVSAATLQRVKELRSFRTAAAQLLDAVQGYMYAQLHSTSLSALLQDIKGSRDLLEAQAAVSRYLSGALHACLLDTDMQHSAELIAPVLQAICDCLAATLPALRSTDGNLVEAVMSERLWQRMHVPLCAFNAHMRTLVSQSKQSADQEVLQCVLAYVVVNDHWVKE</sequence>
<comment type="function">
    <text evidence="5">Component of the gamma-tubulin ring complex (gTuRC) which mediates microtubule nucleation.</text>
</comment>
<dbReference type="GO" id="GO:0007020">
    <property type="term" value="P:microtubule nucleation"/>
    <property type="evidence" value="ECO:0007669"/>
    <property type="project" value="InterPro"/>
</dbReference>
<feature type="compositionally biased region" description="Low complexity" evidence="6">
    <location>
        <begin position="431"/>
        <end position="463"/>
    </location>
</feature>
<name>I0YYJ7_COCSC</name>
<feature type="domain" description="Gamma tubulin complex component C-terminal" evidence="7">
    <location>
        <begin position="578"/>
        <end position="879"/>
    </location>
</feature>
<dbReference type="eggNOG" id="KOG2000">
    <property type="taxonomic scope" value="Eukaryota"/>
</dbReference>
<dbReference type="GO" id="GO:0000278">
    <property type="term" value="P:mitotic cell cycle"/>
    <property type="evidence" value="ECO:0007669"/>
    <property type="project" value="TreeGrafter"/>
</dbReference>
<feature type="region of interest" description="Disordered" evidence="6">
    <location>
        <begin position="414"/>
        <end position="470"/>
    </location>
</feature>
<feature type="region of interest" description="Disordered" evidence="6">
    <location>
        <begin position="1"/>
        <end position="79"/>
    </location>
</feature>
<accession>I0YYJ7</accession>
<dbReference type="Proteomes" id="UP000007264">
    <property type="component" value="Unassembled WGS sequence"/>
</dbReference>
<dbReference type="OrthoDB" id="513509at2759"/>
<feature type="compositionally biased region" description="Polar residues" evidence="6">
    <location>
        <begin position="27"/>
        <end position="40"/>
    </location>
</feature>
<dbReference type="InterPro" id="IPR042241">
    <property type="entry name" value="GCP_C_sf"/>
</dbReference>
<dbReference type="PANTHER" id="PTHR19302">
    <property type="entry name" value="GAMMA TUBULIN COMPLEX PROTEIN"/>
    <property type="match status" value="1"/>
</dbReference>
<dbReference type="PANTHER" id="PTHR19302:SF59">
    <property type="entry name" value="HYPOTHETICAL GAMMA-TUBULIN COMPLEX"/>
    <property type="match status" value="1"/>
</dbReference>
<reference evidence="9 10" key="1">
    <citation type="journal article" date="2012" name="Genome Biol.">
        <title>The genome of the polar eukaryotic microalga coccomyxa subellipsoidea reveals traits of cold adaptation.</title>
        <authorList>
            <person name="Blanc G."/>
            <person name="Agarkova I."/>
            <person name="Grimwood J."/>
            <person name="Kuo A."/>
            <person name="Brueggeman A."/>
            <person name="Dunigan D."/>
            <person name="Gurnon J."/>
            <person name="Ladunga I."/>
            <person name="Lindquist E."/>
            <person name="Lucas S."/>
            <person name="Pangilinan J."/>
            <person name="Proschold T."/>
            <person name="Salamov A."/>
            <person name="Schmutz J."/>
            <person name="Weeks D."/>
            <person name="Yamada T."/>
            <person name="Claverie J.M."/>
            <person name="Grigoriev I."/>
            <person name="Van Etten J."/>
            <person name="Lomsadze A."/>
            <person name="Borodovsky M."/>
        </authorList>
    </citation>
    <scope>NUCLEOTIDE SEQUENCE [LARGE SCALE GENOMIC DNA]</scope>
    <source>
        <strain evidence="9 10">C-169</strain>
    </source>
</reference>
<protein>
    <recommendedName>
        <fullName evidence="5">Gamma-tubulin complex component</fullName>
    </recommendedName>
</protein>
<dbReference type="GO" id="GO:0051011">
    <property type="term" value="F:microtubule minus-end binding"/>
    <property type="evidence" value="ECO:0007669"/>
    <property type="project" value="TreeGrafter"/>
</dbReference>
<evidence type="ECO:0000256" key="4">
    <source>
        <dbReference type="ARBA" id="ARBA00023212"/>
    </source>
</evidence>
<organism evidence="9 10">
    <name type="scientific">Coccomyxa subellipsoidea (strain C-169)</name>
    <name type="common">Green microalga</name>
    <dbReference type="NCBI Taxonomy" id="574566"/>
    <lineage>
        <taxon>Eukaryota</taxon>
        <taxon>Viridiplantae</taxon>
        <taxon>Chlorophyta</taxon>
        <taxon>core chlorophytes</taxon>
        <taxon>Trebouxiophyceae</taxon>
        <taxon>Trebouxiophyceae incertae sedis</taxon>
        <taxon>Coccomyxaceae</taxon>
        <taxon>Coccomyxa</taxon>
        <taxon>Coccomyxa subellipsoidea</taxon>
    </lineage>
</organism>
<dbReference type="GO" id="GO:0000922">
    <property type="term" value="C:spindle pole"/>
    <property type="evidence" value="ECO:0007669"/>
    <property type="project" value="InterPro"/>
</dbReference>
<keyword evidence="4 5" id="KW-0206">Cytoskeleton</keyword>
<evidence type="ECO:0000259" key="8">
    <source>
        <dbReference type="Pfam" id="PF17681"/>
    </source>
</evidence>
<dbReference type="GO" id="GO:0000930">
    <property type="term" value="C:gamma-tubulin complex"/>
    <property type="evidence" value="ECO:0007669"/>
    <property type="project" value="TreeGrafter"/>
</dbReference>
<evidence type="ECO:0000256" key="6">
    <source>
        <dbReference type="SAM" id="MobiDB-lite"/>
    </source>
</evidence>
<evidence type="ECO:0000259" key="7">
    <source>
        <dbReference type="Pfam" id="PF04130"/>
    </source>
</evidence>
<dbReference type="RefSeq" id="XP_005648010.1">
    <property type="nucleotide sequence ID" value="XM_005647953.1"/>
</dbReference>
<dbReference type="GO" id="GO:0005874">
    <property type="term" value="C:microtubule"/>
    <property type="evidence" value="ECO:0007669"/>
    <property type="project" value="UniProtKB-KW"/>
</dbReference>
<keyword evidence="2 5" id="KW-0963">Cytoplasm</keyword>
<dbReference type="Pfam" id="PF17681">
    <property type="entry name" value="GCP_N_terminal"/>
    <property type="match status" value="1"/>
</dbReference>
<evidence type="ECO:0000313" key="9">
    <source>
        <dbReference type="EMBL" id="EIE23466.1"/>
    </source>
</evidence>
<evidence type="ECO:0000256" key="2">
    <source>
        <dbReference type="ARBA" id="ARBA00022490"/>
    </source>
</evidence>
<keyword evidence="10" id="KW-1185">Reference proteome</keyword>
<proteinExistence type="inferred from homology"/>
<evidence type="ECO:0000256" key="3">
    <source>
        <dbReference type="ARBA" id="ARBA00022701"/>
    </source>
</evidence>
<dbReference type="InterPro" id="IPR007259">
    <property type="entry name" value="GCP"/>
</dbReference>
<dbReference type="InterPro" id="IPR041470">
    <property type="entry name" value="GCP_N"/>
</dbReference>
<comment type="caution">
    <text evidence="9">The sequence shown here is derived from an EMBL/GenBank/DDBJ whole genome shotgun (WGS) entry which is preliminary data.</text>
</comment>
<evidence type="ECO:0000256" key="5">
    <source>
        <dbReference type="RuleBase" id="RU363050"/>
    </source>
</evidence>
<comment type="similarity">
    <text evidence="1 5">Belongs to the TUBGCP family.</text>
</comment>
<gene>
    <name evidence="9" type="ORF">COCSUDRAFT_47302</name>
</gene>
<dbReference type="EMBL" id="AGSI01000007">
    <property type="protein sequence ID" value="EIE23466.1"/>
    <property type="molecule type" value="Genomic_DNA"/>
</dbReference>
<dbReference type="STRING" id="574566.I0YYJ7"/>
<comment type="subcellular location">
    <subcellularLocation>
        <location evidence="5">Cytoplasm</location>
        <location evidence="5">Cytoskeleton</location>
        <location evidence="5">Microtubule organizing center</location>
    </subcellularLocation>
</comment>
<dbReference type="GO" id="GO:0043015">
    <property type="term" value="F:gamma-tubulin binding"/>
    <property type="evidence" value="ECO:0007669"/>
    <property type="project" value="InterPro"/>
</dbReference>
<dbReference type="Pfam" id="PF04130">
    <property type="entry name" value="GCP_C_terminal"/>
    <property type="match status" value="1"/>
</dbReference>
<keyword evidence="3 5" id="KW-0493">Microtubule</keyword>
<dbReference type="GeneID" id="17041458"/>
<feature type="domain" description="Gamma tubulin complex component protein N-terminal" evidence="8">
    <location>
        <begin position="93"/>
        <end position="304"/>
    </location>
</feature>
<evidence type="ECO:0000256" key="1">
    <source>
        <dbReference type="ARBA" id="ARBA00010337"/>
    </source>
</evidence>
<dbReference type="KEGG" id="csl:COCSUDRAFT_47302"/>
<dbReference type="GO" id="GO:0031122">
    <property type="term" value="P:cytoplasmic microtubule organization"/>
    <property type="evidence" value="ECO:0007669"/>
    <property type="project" value="TreeGrafter"/>
</dbReference>
<dbReference type="AlphaFoldDB" id="I0YYJ7"/>
<dbReference type="GO" id="GO:0051321">
    <property type="term" value="P:meiotic cell cycle"/>
    <property type="evidence" value="ECO:0007669"/>
    <property type="project" value="TreeGrafter"/>
</dbReference>
<dbReference type="Gene3D" id="1.20.120.1900">
    <property type="entry name" value="Gamma-tubulin complex, C-terminal domain"/>
    <property type="match status" value="1"/>
</dbReference>
<evidence type="ECO:0000313" key="10">
    <source>
        <dbReference type="Proteomes" id="UP000007264"/>
    </source>
</evidence>
<dbReference type="InterPro" id="IPR040457">
    <property type="entry name" value="GCP_C"/>
</dbReference>
<feature type="compositionally biased region" description="Basic and acidic residues" evidence="6">
    <location>
        <begin position="49"/>
        <end position="63"/>
    </location>
</feature>
<dbReference type="GO" id="GO:0051225">
    <property type="term" value="P:spindle assembly"/>
    <property type="evidence" value="ECO:0007669"/>
    <property type="project" value="TreeGrafter"/>
</dbReference>